<feature type="transmembrane region" description="Helical" evidence="5">
    <location>
        <begin position="7"/>
        <end position="25"/>
    </location>
</feature>
<dbReference type="Gene3D" id="2.60.40.380">
    <property type="entry name" value="Purple acid phosphatase-like, N-terminal"/>
    <property type="match status" value="1"/>
</dbReference>
<evidence type="ECO:0000256" key="4">
    <source>
        <dbReference type="RuleBase" id="RU361203"/>
    </source>
</evidence>
<dbReference type="PANTHER" id="PTHR22953:SF153">
    <property type="entry name" value="PURPLE ACID PHOSPHATASE"/>
    <property type="match status" value="1"/>
</dbReference>
<dbReference type="Pfam" id="PF16656">
    <property type="entry name" value="Pur_ac_phosph_N"/>
    <property type="match status" value="1"/>
</dbReference>
<keyword evidence="2 4" id="KW-0378">Hydrolase</keyword>
<sequence length="478" mass="52094">MNAFLRALNGGLFLAICVAAVSIGWNTYQELEEACVEYGTSSDALTERACSSSAAITYATSRTHFNTVTLADLTPASTYYYKIVSGNSSMEHFFSPRVSGDPTPFALNAVPDLGVYGVDGYTIKMDQTKRDTIPEIEPSLNHTTIGRLATTVNDYELIVHPGDLAYADDWYLRPKNLFDGEDAFQAILETFYTQLAPIAARKPYMASPGNHEAACQEIPYTTGLCPEGQKNFTDFMNRFGDTMPDAFPSTSADEEAKVNANKAKLLANPPFWYSFEYGMLHFVMIDTETDFPSAPDGPDGSAGLDSGPFGAPNQQLEFLEADLASVDRTVTPWLLVAGHRPWYTTGTGGCTPCQAAFESVLYKYGVDLALFGHVHNSQRFQPVVNSTVDPKGLNDPAAPMYIVAGGAGNIEGLSSVGTKQSFNAFAYADDFSYAKVAFLDANHLQVDFIRSNTGEVLDTSTLFKSHAEQFVRQSGNHY</sequence>
<dbReference type="eggNOG" id="KOG1378">
    <property type="taxonomic scope" value="Eukaryota"/>
</dbReference>
<evidence type="ECO:0000256" key="3">
    <source>
        <dbReference type="ARBA" id="ARBA00023180"/>
    </source>
</evidence>
<evidence type="ECO:0000259" key="7">
    <source>
        <dbReference type="Pfam" id="PF14008"/>
    </source>
</evidence>
<dbReference type="HOGENOM" id="CLU_013387_2_2_1"/>
<dbReference type="Proteomes" id="UP000012174">
    <property type="component" value="Unassembled WGS sequence"/>
</dbReference>
<dbReference type="STRING" id="1287681.M7SUS8"/>
<evidence type="ECO:0000259" key="6">
    <source>
        <dbReference type="Pfam" id="PF00149"/>
    </source>
</evidence>
<keyword evidence="5" id="KW-1133">Transmembrane helix</keyword>
<feature type="domain" description="Calcineurin-like phosphoesterase" evidence="6">
    <location>
        <begin position="154"/>
        <end position="376"/>
    </location>
</feature>
<dbReference type="CDD" id="cd00839">
    <property type="entry name" value="MPP_PAPs"/>
    <property type="match status" value="1"/>
</dbReference>
<feature type="domain" description="Purple acid phosphatase C-terminal" evidence="7">
    <location>
        <begin position="398"/>
        <end position="459"/>
    </location>
</feature>
<dbReference type="InterPro" id="IPR008963">
    <property type="entry name" value="Purple_acid_Pase-like_N"/>
</dbReference>
<dbReference type="OrthoDB" id="45007at2759"/>
<dbReference type="SUPFAM" id="SSF49363">
    <property type="entry name" value="Purple acid phosphatase, N-terminal domain"/>
    <property type="match status" value="1"/>
</dbReference>
<gene>
    <name evidence="9" type="ORF">UCREL1_4724</name>
</gene>
<evidence type="ECO:0000313" key="10">
    <source>
        <dbReference type="Proteomes" id="UP000012174"/>
    </source>
</evidence>
<dbReference type="SUPFAM" id="SSF56300">
    <property type="entry name" value="Metallo-dependent phosphatases"/>
    <property type="match status" value="1"/>
</dbReference>
<dbReference type="PANTHER" id="PTHR22953">
    <property type="entry name" value="ACID PHOSPHATASE RELATED"/>
    <property type="match status" value="1"/>
</dbReference>
<evidence type="ECO:0000259" key="8">
    <source>
        <dbReference type="Pfam" id="PF16656"/>
    </source>
</evidence>
<dbReference type="Pfam" id="PF14008">
    <property type="entry name" value="Metallophos_C"/>
    <property type="match status" value="1"/>
</dbReference>
<dbReference type="InterPro" id="IPR039331">
    <property type="entry name" value="PAPs-like"/>
</dbReference>
<reference evidence="10" key="1">
    <citation type="journal article" date="2013" name="Genome Announc.">
        <title>Draft genome sequence of the grapevine dieback fungus Eutypa lata UCR-EL1.</title>
        <authorList>
            <person name="Blanco-Ulate B."/>
            <person name="Rolshausen P.E."/>
            <person name="Cantu D."/>
        </authorList>
    </citation>
    <scope>NUCLEOTIDE SEQUENCE [LARGE SCALE GENOMIC DNA]</scope>
    <source>
        <strain evidence="10">UCR-EL1</strain>
    </source>
</reference>
<keyword evidence="3" id="KW-0325">Glycoprotein</keyword>
<keyword evidence="10" id="KW-1185">Reference proteome</keyword>
<comment type="similarity">
    <text evidence="4">Belongs to the metallophosphoesterase superfamily. Purple acid phosphatase family.</text>
</comment>
<keyword evidence="5" id="KW-0812">Transmembrane</keyword>
<dbReference type="KEGG" id="ela:UCREL1_4724"/>
<dbReference type="AlphaFoldDB" id="M7SUS8"/>
<evidence type="ECO:0000256" key="5">
    <source>
        <dbReference type="SAM" id="Phobius"/>
    </source>
</evidence>
<keyword evidence="1" id="KW-0732">Signal</keyword>
<dbReference type="OMA" id="FTEFMHR"/>
<dbReference type="Gene3D" id="3.60.21.10">
    <property type="match status" value="1"/>
</dbReference>
<dbReference type="InterPro" id="IPR025733">
    <property type="entry name" value="PAPs_C"/>
</dbReference>
<evidence type="ECO:0000256" key="1">
    <source>
        <dbReference type="ARBA" id="ARBA00022729"/>
    </source>
</evidence>
<dbReference type="EC" id="3.1.3.2" evidence="4"/>
<proteinExistence type="inferred from homology"/>
<feature type="domain" description="Purple acid phosphatase N-terminal" evidence="8">
    <location>
        <begin position="21"/>
        <end position="94"/>
    </location>
</feature>
<name>M7SUS8_EUTLA</name>
<dbReference type="InterPro" id="IPR041792">
    <property type="entry name" value="MPP_PAP"/>
</dbReference>
<dbReference type="InterPro" id="IPR029052">
    <property type="entry name" value="Metallo-depent_PP-like"/>
</dbReference>
<accession>M7SUS8</accession>
<dbReference type="GO" id="GO:0046872">
    <property type="term" value="F:metal ion binding"/>
    <property type="evidence" value="ECO:0007669"/>
    <property type="project" value="InterPro"/>
</dbReference>
<dbReference type="GO" id="GO:0003993">
    <property type="term" value="F:acid phosphatase activity"/>
    <property type="evidence" value="ECO:0007669"/>
    <property type="project" value="UniProtKB-EC"/>
</dbReference>
<evidence type="ECO:0000256" key="2">
    <source>
        <dbReference type="ARBA" id="ARBA00022801"/>
    </source>
</evidence>
<comment type="catalytic activity">
    <reaction evidence="4">
        <text>a phosphate monoester + H2O = an alcohol + phosphate</text>
        <dbReference type="Rhea" id="RHEA:15017"/>
        <dbReference type="ChEBI" id="CHEBI:15377"/>
        <dbReference type="ChEBI" id="CHEBI:30879"/>
        <dbReference type="ChEBI" id="CHEBI:43474"/>
        <dbReference type="ChEBI" id="CHEBI:67140"/>
        <dbReference type="EC" id="3.1.3.2"/>
    </reaction>
</comment>
<dbReference type="InterPro" id="IPR015914">
    <property type="entry name" value="PAPs_N"/>
</dbReference>
<keyword evidence="5" id="KW-0472">Membrane</keyword>
<dbReference type="InterPro" id="IPR004843">
    <property type="entry name" value="Calcineurin-like_PHP"/>
</dbReference>
<evidence type="ECO:0000313" key="9">
    <source>
        <dbReference type="EMBL" id="EMR68278.1"/>
    </source>
</evidence>
<protein>
    <recommendedName>
        <fullName evidence="4">Purple acid phosphatase</fullName>
        <ecNumber evidence="4">3.1.3.2</ecNumber>
    </recommendedName>
</protein>
<dbReference type="Pfam" id="PF00149">
    <property type="entry name" value="Metallophos"/>
    <property type="match status" value="1"/>
</dbReference>
<organism evidence="9 10">
    <name type="scientific">Eutypa lata (strain UCR-EL1)</name>
    <name type="common">Grapevine dieback disease fungus</name>
    <name type="synonym">Eutypa armeniacae</name>
    <dbReference type="NCBI Taxonomy" id="1287681"/>
    <lineage>
        <taxon>Eukaryota</taxon>
        <taxon>Fungi</taxon>
        <taxon>Dikarya</taxon>
        <taxon>Ascomycota</taxon>
        <taxon>Pezizomycotina</taxon>
        <taxon>Sordariomycetes</taxon>
        <taxon>Xylariomycetidae</taxon>
        <taxon>Xylariales</taxon>
        <taxon>Diatrypaceae</taxon>
        <taxon>Eutypa</taxon>
    </lineage>
</organism>
<dbReference type="EMBL" id="KB706272">
    <property type="protein sequence ID" value="EMR68278.1"/>
    <property type="molecule type" value="Genomic_DNA"/>
</dbReference>